<gene>
    <name evidence="1" type="ORF">DC430_05555</name>
</gene>
<protein>
    <submittedName>
        <fullName evidence="1">Uncharacterized protein</fullName>
    </submittedName>
</protein>
<evidence type="ECO:0000313" key="2">
    <source>
        <dbReference type="Proteomes" id="UP000244335"/>
    </source>
</evidence>
<dbReference type="EMBL" id="QDFR01000001">
    <property type="protein sequence ID" value="PVE57190.1"/>
    <property type="molecule type" value="Genomic_DNA"/>
</dbReference>
<dbReference type="RefSeq" id="WP_116491921.1">
    <property type="nucleotide sequence ID" value="NZ_QDFR01000001.1"/>
</dbReference>
<organism evidence="1 2">
    <name type="scientific">Rhizobium rhizogenes</name>
    <name type="common">Agrobacterium rhizogenes</name>
    <dbReference type="NCBI Taxonomy" id="359"/>
    <lineage>
        <taxon>Bacteria</taxon>
        <taxon>Pseudomonadati</taxon>
        <taxon>Pseudomonadota</taxon>
        <taxon>Alphaproteobacteria</taxon>
        <taxon>Hyphomicrobiales</taxon>
        <taxon>Rhizobiaceae</taxon>
        <taxon>Rhizobium/Agrobacterium group</taxon>
        <taxon>Rhizobium</taxon>
    </lineage>
</organism>
<sequence length="59" mass="6874">MSSVRIEAFAQARRAAFQTRYIGCRECRRPLSIEHQIERFCDRCGTVTPVEIREGKNDD</sequence>
<evidence type="ECO:0000313" key="1">
    <source>
        <dbReference type="EMBL" id="PVE57190.1"/>
    </source>
</evidence>
<name>A0AA92C7K2_RHIRH</name>
<accession>A0AA92C7K2</accession>
<dbReference type="AlphaFoldDB" id="A0AA92C7K2"/>
<dbReference type="Proteomes" id="UP000244335">
    <property type="component" value="Unassembled WGS sequence"/>
</dbReference>
<comment type="caution">
    <text evidence="1">The sequence shown here is derived from an EMBL/GenBank/DDBJ whole genome shotgun (WGS) entry which is preliminary data.</text>
</comment>
<proteinExistence type="predicted"/>
<reference evidence="1 2" key="1">
    <citation type="submission" date="2018-04" db="EMBL/GenBank/DDBJ databases">
        <authorList>
            <person name="Hagen T."/>
        </authorList>
    </citation>
    <scope>NUCLEOTIDE SEQUENCE [LARGE SCALE GENOMIC DNA]</scope>
    <source>
        <strain evidence="1 2">TPD7009</strain>
    </source>
</reference>